<dbReference type="AlphaFoldDB" id="B5Y954"/>
<protein>
    <submittedName>
        <fullName evidence="1">Uncharacterized protein</fullName>
    </submittedName>
</protein>
<accession>B5Y954</accession>
<gene>
    <name evidence="1" type="ordered locus">COPRO5265_0978</name>
</gene>
<organism evidence="1 2">
    <name type="scientific">Coprothermobacter proteolyticus (strain ATCC 35245 / DSM 5265 / OCM 4 / BT)</name>
    <dbReference type="NCBI Taxonomy" id="309798"/>
    <lineage>
        <taxon>Bacteria</taxon>
        <taxon>Pseudomonadati</taxon>
        <taxon>Coprothermobacterota</taxon>
        <taxon>Coprothermobacteria</taxon>
        <taxon>Coprothermobacterales</taxon>
        <taxon>Coprothermobacteraceae</taxon>
        <taxon>Coprothermobacter</taxon>
    </lineage>
</organism>
<evidence type="ECO:0000313" key="1">
    <source>
        <dbReference type="EMBL" id="ACI16915.1"/>
    </source>
</evidence>
<dbReference type="EMBL" id="CP001145">
    <property type="protein sequence ID" value="ACI16915.1"/>
    <property type="molecule type" value="Genomic_DNA"/>
</dbReference>
<reference evidence="1 2" key="2">
    <citation type="journal article" date="2014" name="Genome Announc.">
        <title>Complete Genome Sequence of Coprothermobacter proteolyticus DSM 5265.</title>
        <authorList>
            <person name="Alexiev A."/>
            <person name="Coil D.A."/>
            <person name="Badger J.H."/>
            <person name="Enticknap J."/>
            <person name="Ward N."/>
            <person name="Robb F.T."/>
            <person name="Eisen J.A."/>
        </authorList>
    </citation>
    <scope>NUCLEOTIDE SEQUENCE [LARGE SCALE GENOMIC DNA]</scope>
    <source>
        <strain evidence="2">ATCC 35245 / DSM 5265 / OCM 4 / BT</strain>
    </source>
</reference>
<dbReference type="Proteomes" id="UP000001732">
    <property type="component" value="Chromosome"/>
</dbReference>
<reference evidence="2" key="1">
    <citation type="submission" date="2008-08" db="EMBL/GenBank/DDBJ databases">
        <title>The complete genome sequence of Coprothermobacter proteolyticus strain ATCC 5245 / DSM 5265 / BT.</title>
        <authorList>
            <person name="Dodson R.J."/>
            <person name="Durkin A.S."/>
            <person name="Wu M."/>
            <person name="Eisen J."/>
            <person name="Sutton G."/>
        </authorList>
    </citation>
    <scope>NUCLEOTIDE SEQUENCE [LARGE SCALE GENOMIC DNA]</scope>
    <source>
        <strain evidence="2">ATCC 35245 / DSM 5265 / OCM 4 / BT</strain>
    </source>
</reference>
<sequence length="34" mass="3801">MSKLTNEILVSASFNTAFGGLAEIRKYLYVFFLG</sequence>
<name>B5Y954_COPPD</name>
<evidence type="ECO:0000313" key="2">
    <source>
        <dbReference type="Proteomes" id="UP000001732"/>
    </source>
</evidence>
<keyword evidence="2" id="KW-1185">Reference proteome</keyword>
<proteinExistence type="predicted"/>